<dbReference type="InterPro" id="IPR025166">
    <property type="entry name" value="Integrase_DNA_bind_dom"/>
</dbReference>
<dbReference type="Gene3D" id="3.30.160.390">
    <property type="entry name" value="Integrase, DNA-binding domain"/>
    <property type="match status" value="1"/>
</dbReference>
<comment type="similarity">
    <text evidence="1">Belongs to the 'phage' integrase family.</text>
</comment>
<protein>
    <submittedName>
        <fullName evidence="6">Site-specific integrase</fullName>
    </submittedName>
</protein>
<dbReference type="Pfam" id="PF00589">
    <property type="entry name" value="Phage_integrase"/>
    <property type="match status" value="1"/>
</dbReference>
<dbReference type="InterPro" id="IPR010998">
    <property type="entry name" value="Integrase_recombinase_N"/>
</dbReference>
<dbReference type="GO" id="GO:0006310">
    <property type="term" value="P:DNA recombination"/>
    <property type="evidence" value="ECO:0007669"/>
    <property type="project" value="UniProtKB-KW"/>
</dbReference>
<evidence type="ECO:0000256" key="1">
    <source>
        <dbReference type="ARBA" id="ARBA00008857"/>
    </source>
</evidence>
<dbReference type="Gene3D" id="1.10.150.130">
    <property type="match status" value="1"/>
</dbReference>
<sequence>MAAENKLSDKRIKALLGKPQDKQQVISDGRGLSIRVSKSGAVSFVMFYRLGGRETPPVWLTLGKYPDMTLKMAREKRDQCRTWLADGIDPRHRIGFFTDESQRPVTVKDAIEYWLEHYARQKRKKAHALELRFNNHIYKHLGDVPLVDCTAAMWIKRFDEIKKKAPVMSGDIFRDIKQALKFCRIRRFAVSHELDDFTITDMGSRAKKVDRVLTESEIRDVWRCLNTTIGNKYLSPSYRIMVTVLLVFGCRSNEIRQSRLAEWDLDNWIWTVPKEHSKNGCEIIRPIPPQLRQWILNLKEIARIEKSEYLVNGIPRNSDVLSAIGGKLWKKFGHSKSWTLHDFRRVVATNLNDMGVNADAVEQLLGHTLPGVRGIYNRSKYMDEKLKALTMWCDYLNSLLVDEVAA</sequence>
<dbReference type="InterPro" id="IPR038488">
    <property type="entry name" value="Integrase_DNA-bd_sf"/>
</dbReference>
<dbReference type="InterPro" id="IPR011010">
    <property type="entry name" value="DNA_brk_join_enz"/>
</dbReference>
<dbReference type="AlphaFoldDB" id="A0A742ZJV8"/>
<evidence type="ECO:0000256" key="2">
    <source>
        <dbReference type="ARBA" id="ARBA00022908"/>
    </source>
</evidence>
<dbReference type="EMBL" id="DAAUKO010000001">
    <property type="protein sequence ID" value="HAF1611186.1"/>
    <property type="molecule type" value="Genomic_DNA"/>
</dbReference>
<organism evidence="6">
    <name type="scientific">Salmonella enterica</name>
    <name type="common">Salmonella choleraesuis</name>
    <dbReference type="NCBI Taxonomy" id="28901"/>
    <lineage>
        <taxon>Bacteria</taxon>
        <taxon>Pseudomonadati</taxon>
        <taxon>Pseudomonadota</taxon>
        <taxon>Gammaproteobacteria</taxon>
        <taxon>Enterobacterales</taxon>
        <taxon>Enterobacteriaceae</taxon>
        <taxon>Salmonella</taxon>
    </lineage>
</organism>
<feature type="domain" description="Tyr recombinase" evidence="5">
    <location>
        <begin position="208"/>
        <end position="391"/>
    </location>
</feature>
<dbReference type="GO" id="GO:0015074">
    <property type="term" value="P:DNA integration"/>
    <property type="evidence" value="ECO:0007669"/>
    <property type="project" value="UniProtKB-KW"/>
</dbReference>
<keyword evidence="4" id="KW-0233">DNA recombination</keyword>
<dbReference type="Gene3D" id="1.10.443.10">
    <property type="entry name" value="Intergrase catalytic core"/>
    <property type="match status" value="1"/>
</dbReference>
<dbReference type="GO" id="GO:0003677">
    <property type="term" value="F:DNA binding"/>
    <property type="evidence" value="ECO:0007669"/>
    <property type="project" value="UniProtKB-KW"/>
</dbReference>
<reference evidence="6" key="1">
    <citation type="journal article" date="2018" name="Genome Biol.">
        <title>SKESA: strategic k-mer extension for scrupulous assemblies.</title>
        <authorList>
            <person name="Souvorov A."/>
            <person name="Agarwala R."/>
            <person name="Lipman D.J."/>
        </authorList>
    </citation>
    <scope>NUCLEOTIDE SEQUENCE</scope>
    <source>
        <strain evidence="6">MA.03-3818</strain>
    </source>
</reference>
<proteinExistence type="inferred from homology"/>
<name>A0A742ZJV8_SALER</name>
<dbReference type="InterPro" id="IPR002104">
    <property type="entry name" value="Integrase_catalytic"/>
</dbReference>
<evidence type="ECO:0000256" key="3">
    <source>
        <dbReference type="ARBA" id="ARBA00023125"/>
    </source>
</evidence>
<keyword evidence="2" id="KW-0229">DNA integration</keyword>
<dbReference type="PANTHER" id="PTHR30629:SF2">
    <property type="entry name" value="PROPHAGE INTEGRASE INTS-RELATED"/>
    <property type="match status" value="1"/>
</dbReference>
<dbReference type="SUPFAM" id="SSF56349">
    <property type="entry name" value="DNA breaking-rejoining enzymes"/>
    <property type="match status" value="1"/>
</dbReference>
<evidence type="ECO:0000259" key="5">
    <source>
        <dbReference type="PROSITE" id="PS51898"/>
    </source>
</evidence>
<keyword evidence="3" id="KW-0238">DNA-binding</keyword>
<dbReference type="InterPro" id="IPR013762">
    <property type="entry name" value="Integrase-like_cat_sf"/>
</dbReference>
<comment type="caution">
    <text evidence="6">The sequence shown here is derived from an EMBL/GenBank/DDBJ whole genome shotgun (WGS) entry which is preliminary data.</text>
</comment>
<dbReference type="PROSITE" id="PS51898">
    <property type="entry name" value="TYR_RECOMBINASE"/>
    <property type="match status" value="1"/>
</dbReference>
<dbReference type="InterPro" id="IPR050808">
    <property type="entry name" value="Phage_Integrase"/>
</dbReference>
<dbReference type="CDD" id="cd00801">
    <property type="entry name" value="INT_P4_C"/>
    <property type="match status" value="1"/>
</dbReference>
<evidence type="ECO:0000313" key="6">
    <source>
        <dbReference type="EMBL" id="HAF1611186.1"/>
    </source>
</evidence>
<dbReference type="PANTHER" id="PTHR30629">
    <property type="entry name" value="PROPHAGE INTEGRASE"/>
    <property type="match status" value="1"/>
</dbReference>
<gene>
    <name evidence="6" type="ORF">G9B49_000004</name>
</gene>
<accession>A0A742ZJV8</accession>
<reference evidence="6" key="2">
    <citation type="submission" date="2020-02" db="EMBL/GenBank/DDBJ databases">
        <authorList>
            <consortium name="NCBI Pathogen Detection Project"/>
        </authorList>
    </citation>
    <scope>NUCLEOTIDE SEQUENCE</scope>
    <source>
        <strain evidence="6">MA.03-3818</strain>
    </source>
</reference>
<dbReference type="Pfam" id="PF13356">
    <property type="entry name" value="Arm-DNA-bind_3"/>
    <property type="match status" value="1"/>
</dbReference>
<evidence type="ECO:0000256" key="4">
    <source>
        <dbReference type="ARBA" id="ARBA00023172"/>
    </source>
</evidence>